<name>A0A8J3VL84_9ACTN</name>
<accession>A0A8J3VL84</accession>
<comment type="caution">
    <text evidence="3">The sequence shown here is derived from an EMBL/GenBank/DDBJ whole genome shotgun (WGS) entry which is preliminary data.</text>
</comment>
<keyword evidence="2" id="KW-1133">Transmembrane helix</keyword>
<evidence type="ECO:0000313" key="4">
    <source>
        <dbReference type="Proteomes" id="UP000612899"/>
    </source>
</evidence>
<feature type="compositionally biased region" description="Low complexity" evidence="1">
    <location>
        <begin position="372"/>
        <end position="392"/>
    </location>
</feature>
<evidence type="ECO:0008006" key="5">
    <source>
        <dbReference type="Google" id="ProtNLM"/>
    </source>
</evidence>
<sequence length="406" mass="41579">MIAAYGIANLLQSMAATKTATTDNLDPGLLLRLFGHRTYLLGLLCQIFGFFFALAARRDLPLFLVQSAVTAGLCVTALLGVVILKWRLPIAEVALLTLVVLGIGALAASAEPSKGEQLGIRGIIALIVALAVIAVGSTFAGRIKGVLGSVVLGSIAGLCFSSAAIAARPLAGAHSVAEFVLNPLLYLVIAHSLTGQLLLGLAMQRGSTNAAVAGMDAAGAVPAAVIGLVLLGDQMRPGREWLAVIGFVVTLGAVIALTRYAEPQHELVAEPAPLPFRRRSASVPGLPEHPARGVVEVPEAVPVCRTHVTVALQRPLHRAANGHTPAPAVTNGHTPTVTANGHTPATANGHAAPQPANAHATATNGHSPATVNGHATTNGHTITTTTNGHTNGLEVHPRRPSPAVVD</sequence>
<keyword evidence="2" id="KW-0812">Transmembrane</keyword>
<keyword evidence="2" id="KW-0472">Membrane</keyword>
<evidence type="ECO:0000313" key="3">
    <source>
        <dbReference type="EMBL" id="GIH11229.1"/>
    </source>
</evidence>
<protein>
    <recommendedName>
        <fullName evidence="5">DMT family transporter</fullName>
    </recommendedName>
</protein>
<organism evidence="3 4">
    <name type="scientific">Rhizocola hellebori</name>
    <dbReference type="NCBI Taxonomy" id="1392758"/>
    <lineage>
        <taxon>Bacteria</taxon>
        <taxon>Bacillati</taxon>
        <taxon>Actinomycetota</taxon>
        <taxon>Actinomycetes</taxon>
        <taxon>Micromonosporales</taxon>
        <taxon>Micromonosporaceae</taxon>
        <taxon>Rhizocola</taxon>
    </lineage>
</organism>
<evidence type="ECO:0000256" key="2">
    <source>
        <dbReference type="SAM" id="Phobius"/>
    </source>
</evidence>
<feature type="compositionally biased region" description="Polar residues" evidence="1">
    <location>
        <begin position="331"/>
        <end position="346"/>
    </location>
</feature>
<dbReference type="Proteomes" id="UP000612899">
    <property type="component" value="Unassembled WGS sequence"/>
</dbReference>
<feature type="transmembrane region" description="Helical" evidence="2">
    <location>
        <begin position="39"/>
        <end position="56"/>
    </location>
</feature>
<proteinExistence type="predicted"/>
<feature type="transmembrane region" description="Helical" evidence="2">
    <location>
        <begin position="179"/>
        <end position="199"/>
    </location>
</feature>
<feature type="transmembrane region" description="Helical" evidence="2">
    <location>
        <begin position="241"/>
        <end position="261"/>
    </location>
</feature>
<reference evidence="3" key="1">
    <citation type="submission" date="2021-01" db="EMBL/GenBank/DDBJ databases">
        <title>Whole genome shotgun sequence of Rhizocola hellebori NBRC 109834.</title>
        <authorList>
            <person name="Komaki H."/>
            <person name="Tamura T."/>
        </authorList>
    </citation>
    <scope>NUCLEOTIDE SEQUENCE</scope>
    <source>
        <strain evidence="3">NBRC 109834</strain>
    </source>
</reference>
<dbReference type="EMBL" id="BONY01000124">
    <property type="protein sequence ID" value="GIH11229.1"/>
    <property type="molecule type" value="Genomic_DNA"/>
</dbReference>
<keyword evidence="4" id="KW-1185">Reference proteome</keyword>
<evidence type="ECO:0000256" key="1">
    <source>
        <dbReference type="SAM" id="MobiDB-lite"/>
    </source>
</evidence>
<feature type="region of interest" description="Disordered" evidence="1">
    <location>
        <begin position="318"/>
        <end position="406"/>
    </location>
</feature>
<feature type="transmembrane region" description="Helical" evidence="2">
    <location>
        <begin position="146"/>
        <end position="167"/>
    </location>
</feature>
<dbReference type="AlphaFoldDB" id="A0A8J3VL84"/>
<gene>
    <name evidence="3" type="ORF">Rhe02_92960</name>
</gene>
<dbReference type="PANTHER" id="PTHR40761:SF1">
    <property type="entry name" value="CONSERVED INTEGRAL MEMBRANE ALANINE VALINE AND LEUCINE RICH PROTEIN-RELATED"/>
    <property type="match status" value="1"/>
</dbReference>
<dbReference type="PANTHER" id="PTHR40761">
    <property type="entry name" value="CONSERVED INTEGRAL MEMBRANE ALANINE VALINE AND LEUCINE RICH PROTEIN-RELATED"/>
    <property type="match status" value="1"/>
</dbReference>
<feature type="transmembrane region" description="Helical" evidence="2">
    <location>
        <begin position="63"/>
        <end position="84"/>
    </location>
</feature>
<feature type="compositionally biased region" description="Low complexity" evidence="1">
    <location>
        <begin position="347"/>
        <end position="363"/>
    </location>
</feature>
<feature type="transmembrane region" description="Helical" evidence="2">
    <location>
        <begin position="90"/>
        <end position="110"/>
    </location>
</feature>
<feature type="transmembrane region" description="Helical" evidence="2">
    <location>
        <begin position="122"/>
        <end position="140"/>
    </location>
</feature>
<feature type="transmembrane region" description="Helical" evidence="2">
    <location>
        <begin position="211"/>
        <end position="232"/>
    </location>
</feature>